<accession>A0ABQ3Z3Y7</accession>
<keyword evidence="2" id="KW-1185">Reference proteome</keyword>
<name>A0ABQ3Z3Y7_9ACTN</name>
<dbReference type="InterPro" id="IPR007636">
    <property type="entry name" value="Restrct_endonuc_II_XhoI"/>
</dbReference>
<comment type="caution">
    <text evidence="1">The sequence shown here is derived from an EMBL/GenBank/DDBJ whole genome shotgun (WGS) entry which is preliminary data.</text>
</comment>
<evidence type="ECO:0000313" key="2">
    <source>
        <dbReference type="Proteomes" id="UP000637628"/>
    </source>
</evidence>
<dbReference type="EMBL" id="BOML01000048">
    <property type="protein sequence ID" value="GIE04547.1"/>
    <property type="molecule type" value="Genomic_DNA"/>
</dbReference>
<sequence length="148" mass="16621">MTPDQENDVHDALLAYWTSRAHAKDQQTIRGITDVGERAGVTSGTHLDRVAQLLAEVCVAAGAPRHAVHYRVPETDPYWRKNSTDGYTLPGYYRPTKQWDVVVYHLNAPIVAIELKSQTGRPMETMPTTGPRKLSEMLLTSRAHARRD</sequence>
<organism evidence="1 2">
    <name type="scientific">Paractinoplanes durhamensis</name>
    <dbReference type="NCBI Taxonomy" id="113563"/>
    <lineage>
        <taxon>Bacteria</taxon>
        <taxon>Bacillati</taxon>
        <taxon>Actinomycetota</taxon>
        <taxon>Actinomycetes</taxon>
        <taxon>Micromonosporales</taxon>
        <taxon>Micromonosporaceae</taxon>
        <taxon>Paractinoplanes</taxon>
    </lineage>
</organism>
<protein>
    <submittedName>
        <fullName evidence="1">Uncharacterized protein</fullName>
    </submittedName>
</protein>
<reference evidence="1 2" key="1">
    <citation type="submission" date="2021-01" db="EMBL/GenBank/DDBJ databases">
        <title>Whole genome shotgun sequence of Actinoplanes durhamensis NBRC 14914.</title>
        <authorList>
            <person name="Komaki H."/>
            <person name="Tamura T."/>
        </authorList>
    </citation>
    <scope>NUCLEOTIDE SEQUENCE [LARGE SCALE GENOMIC DNA]</scope>
    <source>
        <strain evidence="1 2">NBRC 14914</strain>
    </source>
</reference>
<evidence type="ECO:0000313" key="1">
    <source>
        <dbReference type="EMBL" id="GIE04547.1"/>
    </source>
</evidence>
<gene>
    <name evidence="1" type="ORF">Adu01nite_58970</name>
</gene>
<proteinExistence type="predicted"/>
<dbReference type="Proteomes" id="UP000637628">
    <property type="component" value="Unassembled WGS sequence"/>
</dbReference>
<dbReference type="Pfam" id="PF04555">
    <property type="entry name" value="XhoI"/>
    <property type="match status" value="1"/>
</dbReference>